<evidence type="ECO:0000313" key="3">
    <source>
        <dbReference type="Proteomes" id="UP000310017"/>
    </source>
</evidence>
<dbReference type="Proteomes" id="UP000310017">
    <property type="component" value="Chromosome"/>
</dbReference>
<name>A0A5B7SQ95_9FLAO</name>
<proteinExistence type="predicted"/>
<sequence>MRPKFTTIEIFFLVLAIIGLCATWYFNIRFYTEVADTSIGNFIALTKTTLPAKSINADIAVVAIVFLVWMVYEARKLKMRHWWVYIPLTFLVALAFSFPLFLFFRERNIRKQKKDLQQA</sequence>
<feature type="transmembrane region" description="Helical" evidence="1">
    <location>
        <begin position="84"/>
        <end position="104"/>
    </location>
</feature>
<dbReference type="RefSeq" id="WP_138851503.1">
    <property type="nucleotide sequence ID" value="NZ_CP040710.1"/>
</dbReference>
<evidence type="ECO:0000313" key="2">
    <source>
        <dbReference type="EMBL" id="QCW99150.1"/>
    </source>
</evidence>
<keyword evidence="1" id="KW-1133">Transmembrane helix</keyword>
<protein>
    <submittedName>
        <fullName evidence="2">DUF2834 domain-containing protein</fullName>
    </submittedName>
</protein>
<accession>A0A5B7SQ95</accession>
<organism evidence="2 3">
    <name type="scientific">Aggregatimonas sangjinii</name>
    <dbReference type="NCBI Taxonomy" id="2583587"/>
    <lineage>
        <taxon>Bacteria</taxon>
        <taxon>Pseudomonadati</taxon>
        <taxon>Bacteroidota</taxon>
        <taxon>Flavobacteriia</taxon>
        <taxon>Flavobacteriales</taxon>
        <taxon>Flavobacteriaceae</taxon>
        <taxon>Aggregatimonas</taxon>
    </lineage>
</organism>
<dbReference type="InterPro" id="IPR021362">
    <property type="entry name" value="DUF2834"/>
</dbReference>
<dbReference type="EMBL" id="CP040710">
    <property type="protein sequence ID" value="QCW99150.1"/>
    <property type="molecule type" value="Genomic_DNA"/>
</dbReference>
<keyword evidence="3" id="KW-1185">Reference proteome</keyword>
<feature type="transmembrane region" description="Helical" evidence="1">
    <location>
        <begin position="6"/>
        <end position="26"/>
    </location>
</feature>
<evidence type="ECO:0000256" key="1">
    <source>
        <dbReference type="SAM" id="Phobius"/>
    </source>
</evidence>
<keyword evidence="1" id="KW-0472">Membrane</keyword>
<dbReference type="AlphaFoldDB" id="A0A5B7SQ95"/>
<feature type="transmembrane region" description="Helical" evidence="1">
    <location>
        <begin position="55"/>
        <end position="72"/>
    </location>
</feature>
<dbReference type="OrthoDB" id="964916at2"/>
<reference evidence="2 3" key="1">
    <citation type="submission" date="2019-05" db="EMBL/GenBank/DDBJ databases">
        <title>Genome sequencing of F202Z8.</title>
        <authorList>
            <person name="Kwon Y.M."/>
        </authorList>
    </citation>
    <scope>NUCLEOTIDE SEQUENCE [LARGE SCALE GENOMIC DNA]</scope>
    <source>
        <strain evidence="2 3">F202Z8</strain>
    </source>
</reference>
<dbReference type="Pfam" id="PF11196">
    <property type="entry name" value="DUF2834"/>
    <property type="match status" value="1"/>
</dbReference>
<dbReference type="KEGG" id="asag:FGM00_03100"/>
<gene>
    <name evidence="2" type="ORF">FGM00_03100</name>
</gene>
<keyword evidence="1" id="KW-0812">Transmembrane</keyword>